<keyword evidence="3" id="KW-0472">Membrane</keyword>
<evidence type="ECO:0000313" key="6">
    <source>
        <dbReference type="WBParaSite" id="NBR_0000012001-mRNA-1"/>
    </source>
</evidence>
<gene>
    <name evidence="4" type="ORF">NBR_LOCUS121</name>
</gene>
<feature type="transmembrane region" description="Helical" evidence="3">
    <location>
        <begin position="45"/>
        <end position="62"/>
    </location>
</feature>
<feature type="transmembrane region" description="Helical" evidence="3">
    <location>
        <begin position="293"/>
        <end position="315"/>
    </location>
</feature>
<keyword evidence="5" id="KW-1185">Reference proteome</keyword>
<evidence type="ECO:0000256" key="1">
    <source>
        <dbReference type="ARBA" id="ARBA00006484"/>
    </source>
</evidence>
<feature type="transmembrane region" description="Helical" evidence="3">
    <location>
        <begin position="20"/>
        <end position="38"/>
    </location>
</feature>
<dbReference type="Pfam" id="PF00106">
    <property type="entry name" value="adh_short"/>
    <property type="match status" value="1"/>
</dbReference>
<dbReference type="InterPro" id="IPR051019">
    <property type="entry name" value="VLCFA-Steroid_DH"/>
</dbReference>
<dbReference type="SUPFAM" id="SSF51735">
    <property type="entry name" value="NAD(P)-binding Rossmann-fold domains"/>
    <property type="match status" value="1"/>
</dbReference>
<dbReference type="InterPro" id="IPR002347">
    <property type="entry name" value="SDR_fam"/>
</dbReference>
<organism evidence="6">
    <name type="scientific">Nippostrongylus brasiliensis</name>
    <name type="common">Rat hookworm</name>
    <dbReference type="NCBI Taxonomy" id="27835"/>
    <lineage>
        <taxon>Eukaryota</taxon>
        <taxon>Metazoa</taxon>
        <taxon>Ecdysozoa</taxon>
        <taxon>Nematoda</taxon>
        <taxon>Chromadorea</taxon>
        <taxon>Rhabditida</taxon>
        <taxon>Rhabditina</taxon>
        <taxon>Rhabditomorpha</taxon>
        <taxon>Strongyloidea</taxon>
        <taxon>Heligmosomidae</taxon>
        <taxon>Nippostrongylus</taxon>
    </lineage>
</organism>
<evidence type="ECO:0000313" key="5">
    <source>
        <dbReference type="Proteomes" id="UP000271162"/>
    </source>
</evidence>
<dbReference type="Proteomes" id="UP000271162">
    <property type="component" value="Unassembled WGS sequence"/>
</dbReference>
<proteinExistence type="inferred from homology"/>
<comment type="similarity">
    <text evidence="1">Belongs to the short-chain dehydrogenases/reductases (SDR) family.</text>
</comment>
<reference evidence="4 5" key="2">
    <citation type="submission" date="2018-11" db="EMBL/GenBank/DDBJ databases">
        <authorList>
            <consortium name="Pathogen Informatics"/>
        </authorList>
    </citation>
    <scope>NUCLEOTIDE SEQUENCE [LARGE SCALE GENOMIC DNA]</scope>
</reference>
<reference evidence="6" key="1">
    <citation type="submission" date="2017-02" db="UniProtKB">
        <authorList>
            <consortium name="WormBaseParasite"/>
        </authorList>
    </citation>
    <scope>IDENTIFICATION</scope>
</reference>
<dbReference type="EMBL" id="UYSL01000028">
    <property type="protein sequence ID" value="VDL62374.1"/>
    <property type="molecule type" value="Genomic_DNA"/>
</dbReference>
<dbReference type="PRINTS" id="PR00081">
    <property type="entry name" value="GDHRDH"/>
</dbReference>
<dbReference type="CDD" id="cd05356">
    <property type="entry name" value="17beta-HSD1_like_SDR_c"/>
    <property type="match status" value="1"/>
</dbReference>
<dbReference type="PANTHER" id="PTHR43899">
    <property type="entry name" value="RH59310P"/>
    <property type="match status" value="1"/>
</dbReference>
<dbReference type="GO" id="GO:0005783">
    <property type="term" value="C:endoplasmic reticulum"/>
    <property type="evidence" value="ECO:0007669"/>
    <property type="project" value="TreeGrafter"/>
</dbReference>
<dbReference type="STRING" id="27835.A0A0N4XCE9"/>
<sequence>MAPVSASSPSDSSHLVDSLRNFPTALIMIATIPFVYVGYRICRTFIALAKAIFIYLIAPIFYSPDLTKFSNRWTVVSGGTDGIGKAYTIELAKRGLRKFVIIGRNQTKLSDVKAFLELTFGCRVKTFVFDFSKDDFELLRAYISDIDVGFVVNSVGVGRENLERYGDNPEADRQILKVNGLGAAEFLSLVLPAMEKSGGGQIVVLSSSQGYRPIPLLAAYSASKAVMSFLSEAIDREYPTISVQCLTPALIATKMVYYEKGSLFVVTPEHFCKEAVNSLGLTKKTSGCFNHEIQMLILHMFPWSILKYLIMPIYYHQRRRMTKYHAKIRQQPIRSSAKA</sequence>
<dbReference type="InterPro" id="IPR036291">
    <property type="entry name" value="NAD(P)-bd_dom_sf"/>
</dbReference>
<keyword evidence="2" id="KW-0560">Oxidoreductase</keyword>
<dbReference type="AlphaFoldDB" id="A0A0N4XCE9"/>
<evidence type="ECO:0000256" key="2">
    <source>
        <dbReference type="ARBA" id="ARBA00023002"/>
    </source>
</evidence>
<dbReference type="WBParaSite" id="NBR_0000012001-mRNA-1">
    <property type="protein sequence ID" value="NBR_0000012001-mRNA-1"/>
    <property type="gene ID" value="NBR_0000012001"/>
</dbReference>
<dbReference type="PANTHER" id="PTHR43899:SF13">
    <property type="entry name" value="RH59310P"/>
    <property type="match status" value="1"/>
</dbReference>
<protein>
    <submittedName>
        <fullName evidence="6">Uncharacterized oxidoreductase dhs-5 (inferred by orthology to a C. elegans protein)</fullName>
    </submittedName>
</protein>
<dbReference type="GO" id="GO:0016491">
    <property type="term" value="F:oxidoreductase activity"/>
    <property type="evidence" value="ECO:0007669"/>
    <property type="project" value="UniProtKB-KW"/>
</dbReference>
<dbReference type="PIRSF" id="PIRSF000126">
    <property type="entry name" value="11-beta-HSD1"/>
    <property type="match status" value="1"/>
</dbReference>
<evidence type="ECO:0000313" key="4">
    <source>
        <dbReference type="EMBL" id="VDL62374.1"/>
    </source>
</evidence>
<evidence type="ECO:0000256" key="3">
    <source>
        <dbReference type="SAM" id="Phobius"/>
    </source>
</evidence>
<dbReference type="Gene3D" id="3.40.50.720">
    <property type="entry name" value="NAD(P)-binding Rossmann-like Domain"/>
    <property type="match status" value="1"/>
</dbReference>
<dbReference type="OMA" id="YKGRWTV"/>
<keyword evidence="3" id="KW-0812">Transmembrane</keyword>
<keyword evidence="3" id="KW-1133">Transmembrane helix</keyword>
<name>A0A0N4XCE9_NIPBR</name>
<accession>A0A0N4XCE9</accession>